<dbReference type="OrthoDB" id="2235311at2"/>
<dbReference type="GO" id="GO:0042802">
    <property type="term" value="F:identical protein binding"/>
    <property type="evidence" value="ECO:0007669"/>
    <property type="project" value="TreeGrafter"/>
</dbReference>
<dbReference type="EMBL" id="UHFA01000002">
    <property type="protein sequence ID" value="SUN36562.1"/>
    <property type="molecule type" value="Genomic_DNA"/>
</dbReference>
<organism evidence="2 3">
    <name type="scientific">Streptococcus downei MFe28</name>
    <dbReference type="NCBI Taxonomy" id="764290"/>
    <lineage>
        <taxon>Bacteria</taxon>
        <taxon>Bacillati</taxon>
        <taxon>Bacillota</taxon>
        <taxon>Bacilli</taxon>
        <taxon>Lactobacillales</taxon>
        <taxon>Streptococcaceae</taxon>
        <taxon>Streptococcus</taxon>
    </lineage>
</organism>
<keyword evidence="1" id="KW-1133">Transmembrane helix</keyword>
<evidence type="ECO:0000313" key="2">
    <source>
        <dbReference type="EMBL" id="SUN36562.1"/>
    </source>
</evidence>
<feature type="transmembrane region" description="Helical" evidence="1">
    <location>
        <begin position="123"/>
        <end position="140"/>
    </location>
</feature>
<evidence type="ECO:0000313" key="3">
    <source>
        <dbReference type="Proteomes" id="UP000254082"/>
    </source>
</evidence>
<keyword evidence="1" id="KW-0472">Membrane</keyword>
<feature type="transmembrane region" description="Helical" evidence="1">
    <location>
        <begin position="161"/>
        <end position="178"/>
    </location>
</feature>
<keyword evidence="1" id="KW-0812">Transmembrane</keyword>
<gene>
    <name evidence="2" type="ORF">NCTC11391_01559</name>
</gene>
<reference evidence="2 3" key="1">
    <citation type="submission" date="2018-06" db="EMBL/GenBank/DDBJ databases">
        <authorList>
            <consortium name="Pathogen Informatics"/>
            <person name="Doyle S."/>
        </authorList>
    </citation>
    <scope>NUCLEOTIDE SEQUENCE [LARGE SCALE GENOMIC DNA]</scope>
    <source>
        <strain evidence="3">NCTC 11391</strain>
    </source>
</reference>
<keyword evidence="2" id="KW-0808">Transferase</keyword>
<dbReference type="RefSeq" id="WP_115325087.1">
    <property type="nucleotide sequence ID" value="NZ_UHFA01000002.1"/>
</dbReference>
<dbReference type="PANTHER" id="PTHR40448:SF1">
    <property type="entry name" value="TWO-COMPONENT SENSOR HISTIDINE KINASE"/>
    <property type="match status" value="1"/>
</dbReference>
<accession>A0A380JGN1</accession>
<dbReference type="AlphaFoldDB" id="A0A380JGN1"/>
<protein>
    <submittedName>
        <fullName evidence="2">Histidine kinase</fullName>
    </submittedName>
</protein>
<feature type="transmembrane region" description="Helical" evidence="1">
    <location>
        <begin position="198"/>
        <end position="223"/>
    </location>
</feature>
<dbReference type="Proteomes" id="UP000254082">
    <property type="component" value="Unassembled WGS sequence"/>
</dbReference>
<feature type="transmembrane region" description="Helical" evidence="1">
    <location>
        <begin position="85"/>
        <end position="103"/>
    </location>
</feature>
<sequence length="442" mass="52052">MSLILFSTAVFQLFMLKLLICSSQWSFFTYVTGIRPKFYKVSLIVGIHILLSMLLAPYIGEVTVGLLVYLVVISINMPRRPFMENFFFALFPPVLYSILWNFTARILFPFFSDHSFTYLNQNFIWEMLILIAVILLERFLREFYQIDYISMKNSVWLDRQTQSNFWVTFGEMASYYVFQHLLLLLEALHVKSILGMPLSIVFLIVAVVYAVILMKVLILIDYFSREYLKDLRRKEQKQYLESLESYSQQIEEFYQSVRSFRHDYNNILLSLKGSIDSGDIKLITKVFDEIFQENIAGLESKDRQAKLINIMVPEVKSFLFVKLNEFEKKNHRLILSIPEMIKDCGSPSSAGLTIFSEMFDRIEPWFEKNPSAVLTVRIIEKDDLQTYGLEFTPYQAEDLEQLEDLKTDSRKVLNHYHSLEFTQGTHDQTFYQELHVRREVAS</sequence>
<dbReference type="GO" id="GO:0016301">
    <property type="term" value="F:kinase activity"/>
    <property type="evidence" value="ECO:0007669"/>
    <property type="project" value="UniProtKB-KW"/>
</dbReference>
<keyword evidence="2" id="KW-0418">Kinase</keyword>
<feature type="transmembrane region" description="Helical" evidence="1">
    <location>
        <begin position="45"/>
        <end position="73"/>
    </location>
</feature>
<dbReference type="PANTHER" id="PTHR40448">
    <property type="entry name" value="TWO-COMPONENT SENSOR HISTIDINE KINASE"/>
    <property type="match status" value="1"/>
</dbReference>
<keyword evidence="3" id="KW-1185">Reference proteome</keyword>
<evidence type="ECO:0000256" key="1">
    <source>
        <dbReference type="SAM" id="Phobius"/>
    </source>
</evidence>
<name>A0A380JGN1_STRDO</name>
<proteinExistence type="predicted"/>